<protein>
    <submittedName>
        <fullName evidence="1">Drug efflux protein</fullName>
    </submittedName>
</protein>
<organism evidence="1">
    <name type="scientific">gut metagenome</name>
    <dbReference type="NCBI Taxonomy" id="749906"/>
    <lineage>
        <taxon>unclassified sequences</taxon>
        <taxon>metagenomes</taxon>
        <taxon>organismal metagenomes</taxon>
    </lineage>
</organism>
<comment type="caution">
    <text evidence="1">The sequence shown here is derived from an EMBL/GenBank/DDBJ whole genome shotgun (WGS) entry which is preliminary data.</text>
</comment>
<dbReference type="EMBL" id="AMCI01008760">
    <property type="protein sequence ID" value="EJW90571.1"/>
    <property type="molecule type" value="Genomic_DNA"/>
</dbReference>
<feature type="non-terminal residue" evidence="1">
    <location>
        <position position="125"/>
    </location>
</feature>
<sequence length="125" mass="14537">QAWYVEWYNSTIGGEWYQHQLRPSLEKWLGGTLRLFAKNQSPRMFANEKQEMKLYISAQLTEGEDTGLLNQKMGQMDRFLAQFSEIKRFVTRGSGSQGSIVVEFTDEFAESNFPFVLENQVIREA</sequence>
<dbReference type="AlphaFoldDB" id="J9F6R6"/>
<proteinExistence type="predicted"/>
<gene>
    <name evidence="1" type="ORF">EVA_21322</name>
</gene>
<reference evidence="1" key="1">
    <citation type="journal article" date="2012" name="PLoS ONE">
        <title>Gene sets for utilization of primary and secondary nutrition supplies in the distal gut of endangered iberian lynx.</title>
        <authorList>
            <person name="Alcaide M."/>
            <person name="Messina E."/>
            <person name="Richter M."/>
            <person name="Bargiela R."/>
            <person name="Peplies J."/>
            <person name="Huws S.A."/>
            <person name="Newbold C.J."/>
            <person name="Golyshin P.N."/>
            <person name="Simon M.A."/>
            <person name="Lopez G."/>
            <person name="Yakimov M.M."/>
            <person name="Ferrer M."/>
        </authorList>
    </citation>
    <scope>NUCLEOTIDE SEQUENCE</scope>
</reference>
<feature type="non-terminal residue" evidence="1">
    <location>
        <position position="1"/>
    </location>
</feature>
<accession>J9F6R6</accession>
<evidence type="ECO:0000313" key="1">
    <source>
        <dbReference type="EMBL" id="EJW90571.1"/>
    </source>
</evidence>
<name>J9F6R6_9ZZZZ</name>